<dbReference type="STRING" id="500635.MITSMUL_04640"/>
<evidence type="ECO:0000313" key="1">
    <source>
        <dbReference type="EMBL" id="EEX68576.1"/>
    </source>
</evidence>
<dbReference type="EMBL" id="ABWK02000017">
    <property type="protein sequence ID" value="EEX68576.1"/>
    <property type="molecule type" value="Genomic_DNA"/>
</dbReference>
<reference evidence="1" key="1">
    <citation type="submission" date="2009-09" db="EMBL/GenBank/DDBJ databases">
        <authorList>
            <person name="Weinstock G."/>
            <person name="Sodergren E."/>
            <person name="Clifton S."/>
            <person name="Fulton L."/>
            <person name="Fulton B."/>
            <person name="Courtney L."/>
            <person name="Fronick C."/>
            <person name="Harrison M."/>
            <person name="Strong C."/>
            <person name="Farmer C."/>
            <person name="Delahaunty K."/>
            <person name="Markovic C."/>
            <person name="Hall O."/>
            <person name="Minx P."/>
            <person name="Tomlinson C."/>
            <person name="Mitreva M."/>
            <person name="Nelson J."/>
            <person name="Hou S."/>
            <person name="Wollam A."/>
            <person name="Pepin K.H."/>
            <person name="Johnson M."/>
            <person name="Bhonagiri V."/>
            <person name="Nash W.E."/>
            <person name="Warren W."/>
            <person name="Chinwalla A."/>
            <person name="Mardis E.R."/>
            <person name="Wilson R.K."/>
        </authorList>
    </citation>
    <scope>NUCLEOTIDE SEQUENCE [LARGE SCALE GENOMIC DNA]</scope>
    <source>
        <strain evidence="1">DSM 20544</strain>
    </source>
</reference>
<gene>
    <name evidence="1" type="ORF">MITSMUL_04640</name>
</gene>
<organism evidence="1 2">
    <name type="scientific">Mitsuokella multacida DSM 20544</name>
    <dbReference type="NCBI Taxonomy" id="500635"/>
    <lineage>
        <taxon>Bacteria</taxon>
        <taxon>Bacillati</taxon>
        <taxon>Bacillota</taxon>
        <taxon>Negativicutes</taxon>
        <taxon>Selenomonadales</taxon>
        <taxon>Selenomonadaceae</taxon>
        <taxon>Mitsuokella</taxon>
    </lineage>
</organism>
<comment type="caution">
    <text evidence="1">The sequence shown here is derived from an EMBL/GenBank/DDBJ whole genome shotgun (WGS) entry which is preliminary data.</text>
</comment>
<keyword evidence="2" id="KW-1185">Reference proteome</keyword>
<name>C9KNF2_9FIRM</name>
<dbReference type="AlphaFoldDB" id="C9KNF2"/>
<protein>
    <submittedName>
        <fullName evidence="1">Uncharacterized protein</fullName>
    </submittedName>
</protein>
<sequence>MQQFLDTCIKITHKSAMAHFSADLSNDIQPDLCDNKENIYF</sequence>
<dbReference type="HOGENOM" id="CLU_3272859_0_0_9"/>
<evidence type="ECO:0000313" key="2">
    <source>
        <dbReference type="Proteomes" id="UP000003671"/>
    </source>
</evidence>
<proteinExistence type="predicted"/>
<accession>C9KNF2</accession>
<dbReference type="Proteomes" id="UP000003671">
    <property type="component" value="Unassembled WGS sequence"/>
</dbReference>